<dbReference type="RefSeq" id="WP_161315078.1">
    <property type="nucleotide sequence ID" value="NZ_WTUW01000002.1"/>
</dbReference>
<evidence type="ECO:0000256" key="1">
    <source>
        <dbReference type="SAM" id="SignalP"/>
    </source>
</evidence>
<sequence>MIRALVGSILLIGMTGIASAEDIRIEVSRQDCERIVKYTVDPDVTYKPGVDVHGKPVAPADLNGDQIKFPDQIYIDLAIPFKDLLKNYNPKLKNAEVYVGTVEYDIASGKLLFNGQELADPAENAIARECRERYQ</sequence>
<dbReference type="Proteomes" id="UP000476030">
    <property type="component" value="Unassembled WGS sequence"/>
</dbReference>
<keyword evidence="3" id="KW-1185">Reference proteome</keyword>
<feature type="chain" id="PRO_5027067922" evidence="1">
    <location>
        <begin position="21"/>
        <end position="135"/>
    </location>
</feature>
<feature type="signal peptide" evidence="1">
    <location>
        <begin position="1"/>
        <end position="20"/>
    </location>
</feature>
<evidence type="ECO:0000313" key="2">
    <source>
        <dbReference type="EMBL" id="MZR30499.1"/>
    </source>
</evidence>
<name>A0A6L8W729_9PROT</name>
<comment type="caution">
    <text evidence="2">The sequence shown here is derived from an EMBL/GenBank/DDBJ whole genome shotgun (WGS) entry which is preliminary data.</text>
</comment>
<dbReference type="EMBL" id="WTUW01000002">
    <property type="protein sequence ID" value="MZR30499.1"/>
    <property type="molecule type" value="Genomic_DNA"/>
</dbReference>
<reference evidence="2 3" key="1">
    <citation type="submission" date="2019-12" db="EMBL/GenBank/DDBJ databases">
        <title>Snethiella sp. nov. sp. isolated from sea sand.</title>
        <authorList>
            <person name="Kim J."/>
            <person name="Jeong S.E."/>
            <person name="Jung H.S."/>
            <person name="Jeon C.O."/>
        </authorList>
    </citation>
    <scope>NUCLEOTIDE SEQUENCE [LARGE SCALE GENOMIC DNA]</scope>
    <source>
        <strain evidence="2 3">DP05</strain>
    </source>
</reference>
<evidence type="ECO:0000313" key="3">
    <source>
        <dbReference type="Proteomes" id="UP000476030"/>
    </source>
</evidence>
<keyword evidence="1" id="KW-0732">Signal</keyword>
<gene>
    <name evidence="2" type="ORF">GQE98_07595</name>
</gene>
<proteinExistence type="predicted"/>
<organism evidence="2 3">
    <name type="scientific">Sneathiella litorea</name>
    <dbReference type="NCBI Taxonomy" id="2606216"/>
    <lineage>
        <taxon>Bacteria</taxon>
        <taxon>Pseudomonadati</taxon>
        <taxon>Pseudomonadota</taxon>
        <taxon>Alphaproteobacteria</taxon>
        <taxon>Sneathiellales</taxon>
        <taxon>Sneathiellaceae</taxon>
        <taxon>Sneathiella</taxon>
    </lineage>
</organism>
<dbReference type="AlphaFoldDB" id="A0A6L8W729"/>
<accession>A0A6L8W729</accession>
<protein>
    <submittedName>
        <fullName evidence="2">Uncharacterized protein</fullName>
    </submittedName>
</protein>